<accession>A0ABP9T163</accession>
<dbReference type="Proteomes" id="UP001499878">
    <property type="component" value="Unassembled WGS sequence"/>
</dbReference>
<organism evidence="2 3">
    <name type="scientific">Streptomyces thinghirensis</name>
    <dbReference type="NCBI Taxonomy" id="551547"/>
    <lineage>
        <taxon>Bacteria</taxon>
        <taxon>Bacillati</taxon>
        <taxon>Actinomycetota</taxon>
        <taxon>Actinomycetes</taxon>
        <taxon>Kitasatosporales</taxon>
        <taxon>Streptomycetaceae</taxon>
        <taxon>Streptomyces</taxon>
    </lineage>
</organism>
<sequence length="79" mass="8210">MDALITPGGGAFHGHRAEGSLHAYVDTLPYNGSGADLGGTGTVDSSGWTQTLLSARPRKRGQGATRSGRAHRLDRNPPV</sequence>
<evidence type="ECO:0000256" key="1">
    <source>
        <dbReference type="SAM" id="MobiDB-lite"/>
    </source>
</evidence>
<name>A0ABP9T163_9ACTN</name>
<evidence type="ECO:0000313" key="2">
    <source>
        <dbReference type="EMBL" id="GAA5206330.1"/>
    </source>
</evidence>
<feature type="region of interest" description="Disordered" evidence="1">
    <location>
        <begin position="52"/>
        <end position="79"/>
    </location>
</feature>
<keyword evidence="3" id="KW-1185">Reference proteome</keyword>
<gene>
    <name evidence="2" type="ORF">GCM10023323_17320</name>
</gene>
<protein>
    <submittedName>
        <fullName evidence="2">Uncharacterized protein</fullName>
    </submittedName>
</protein>
<dbReference type="RefSeq" id="WP_345628222.1">
    <property type="nucleotide sequence ID" value="NZ_BAABJR010000004.1"/>
</dbReference>
<comment type="caution">
    <text evidence="2">The sequence shown here is derived from an EMBL/GenBank/DDBJ whole genome shotgun (WGS) entry which is preliminary data.</text>
</comment>
<proteinExistence type="predicted"/>
<reference evidence="3" key="1">
    <citation type="journal article" date="2019" name="Int. J. Syst. Evol. Microbiol.">
        <title>The Global Catalogue of Microorganisms (GCM) 10K type strain sequencing project: providing services to taxonomists for standard genome sequencing and annotation.</title>
        <authorList>
            <consortium name="The Broad Institute Genomics Platform"/>
            <consortium name="The Broad Institute Genome Sequencing Center for Infectious Disease"/>
            <person name="Wu L."/>
            <person name="Ma J."/>
        </authorList>
    </citation>
    <scope>NUCLEOTIDE SEQUENCE [LARGE SCALE GENOMIC DNA]</scope>
    <source>
        <strain evidence="3">JCM 18306</strain>
    </source>
</reference>
<dbReference type="EMBL" id="BAABJR010000004">
    <property type="protein sequence ID" value="GAA5206330.1"/>
    <property type="molecule type" value="Genomic_DNA"/>
</dbReference>
<evidence type="ECO:0000313" key="3">
    <source>
        <dbReference type="Proteomes" id="UP001499878"/>
    </source>
</evidence>